<feature type="region of interest" description="Disordered" evidence="1">
    <location>
        <begin position="17"/>
        <end position="47"/>
    </location>
</feature>
<protein>
    <submittedName>
        <fullName evidence="2">Uncharacterized protein</fullName>
    </submittedName>
</protein>
<comment type="caution">
    <text evidence="2">The sequence shown here is derived from an EMBL/GenBank/DDBJ whole genome shotgun (WGS) entry which is preliminary data.</text>
</comment>
<evidence type="ECO:0000313" key="3">
    <source>
        <dbReference type="Proteomes" id="UP001634007"/>
    </source>
</evidence>
<organism evidence="2 3">
    <name type="scientific">Eucalyptus globulus</name>
    <name type="common">Tasmanian blue gum</name>
    <dbReference type="NCBI Taxonomy" id="34317"/>
    <lineage>
        <taxon>Eukaryota</taxon>
        <taxon>Viridiplantae</taxon>
        <taxon>Streptophyta</taxon>
        <taxon>Embryophyta</taxon>
        <taxon>Tracheophyta</taxon>
        <taxon>Spermatophyta</taxon>
        <taxon>Magnoliopsida</taxon>
        <taxon>eudicotyledons</taxon>
        <taxon>Gunneridae</taxon>
        <taxon>Pentapetalae</taxon>
        <taxon>rosids</taxon>
        <taxon>malvids</taxon>
        <taxon>Myrtales</taxon>
        <taxon>Myrtaceae</taxon>
        <taxon>Myrtoideae</taxon>
        <taxon>Eucalypteae</taxon>
        <taxon>Eucalyptus</taxon>
    </lineage>
</organism>
<dbReference type="AlphaFoldDB" id="A0ABD3LEB2"/>
<sequence>MIGCMFTSPGFVASKRDWNEHAGEERSAHARARRGASRLNPGGTMVDSRAESAGVICQGRGHLKRVSLLPSRQRRCPSASRGPSFLGTPTPYGASEGQTGAVVSVGRCLVQKGSISYCRRFIQLEMRSTRPCRIYPSLSETNVVRKFTRNHESTRPMRCARSRLN</sequence>
<evidence type="ECO:0000256" key="1">
    <source>
        <dbReference type="SAM" id="MobiDB-lite"/>
    </source>
</evidence>
<keyword evidence="3" id="KW-1185">Reference proteome</keyword>
<feature type="compositionally biased region" description="Basic and acidic residues" evidence="1">
    <location>
        <begin position="17"/>
        <end position="28"/>
    </location>
</feature>
<dbReference type="Proteomes" id="UP001634007">
    <property type="component" value="Unassembled WGS sequence"/>
</dbReference>
<reference evidence="2 3" key="1">
    <citation type="submission" date="2024-11" db="EMBL/GenBank/DDBJ databases">
        <title>Chromosome-level genome assembly of Eucalyptus globulus Labill. provides insights into its genome evolution.</title>
        <authorList>
            <person name="Li X."/>
        </authorList>
    </citation>
    <scope>NUCLEOTIDE SEQUENCE [LARGE SCALE GENOMIC DNA]</scope>
    <source>
        <strain evidence="2">CL2024</strain>
        <tissue evidence="2">Fresh tender leaves</tissue>
    </source>
</reference>
<proteinExistence type="predicted"/>
<evidence type="ECO:0000313" key="2">
    <source>
        <dbReference type="EMBL" id="KAL3748177.1"/>
    </source>
</evidence>
<dbReference type="EMBL" id="JBJKBG010000002">
    <property type="protein sequence ID" value="KAL3748177.1"/>
    <property type="molecule type" value="Genomic_DNA"/>
</dbReference>
<gene>
    <name evidence="2" type="ORF">ACJRO7_009416</name>
</gene>
<accession>A0ABD3LEB2</accession>
<name>A0ABD3LEB2_EUCGL</name>